<reference evidence="2" key="1">
    <citation type="submission" date="2022-11" db="UniProtKB">
        <authorList>
            <consortium name="WormBaseParasite"/>
        </authorList>
    </citation>
    <scope>IDENTIFICATION</scope>
</reference>
<dbReference type="AlphaFoldDB" id="A0A915KKP4"/>
<evidence type="ECO:0000313" key="1">
    <source>
        <dbReference type="Proteomes" id="UP000887565"/>
    </source>
</evidence>
<evidence type="ECO:0000313" key="2">
    <source>
        <dbReference type="WBParaSite" id="nRc.2.0.1.t39335-RA"/>
    </source>
</evidence>
<name>A0A915KKP4_ROMCU</name>
<accession>A0A915KKP4</accession>
<proteinExistence type="predicted"/>
<dbReference type="WBParaSite" id="nRc.2.0.1.t39335-RA">
    <property type="protein sequence ID" value="nRc.2.0.1.t39335-RA"/>
    <property type="gene ID" value="nRc.2.0.1.g39335"/>
</dbReference>
<organism evidence="1 2">
    <name type="scientific">Romanomermis culicivorax</name>
    <name type="common">Nematode worm</name>
    <dbReference type="NCBI Taxonomy" id="13658"/>
    <lineage>
        <taxon>Eukaryota</taxon>
        <taxon>Metazoa</taxon>
        <taxon>Ecdysozoa</taxon>
        <taxon>Nematoda</taxon>
        <taxon>Enoplea</taxon>
        <taxon>Dorylaimia</taxon>
        <taxon>Mermithida</taxon>
        <taxon>Mermithoidea</taxon>
        <taxon>Mermithidae</taxon>
        <taxon>Romanomermis</taxon>
    </lineage>
</organism>
<keyword evidence="1" id="KW-1185">Reference proteome</keyword>
<dbReference type="Proteomes" id="UP000887565">
    <property type="component" value="Unplaced"/>
</dbReference>
<sequence length="62" mass="7358">MDATRIVNDILHEDDDAPPRIRKFKDLINPFEGLSNAEIYHRYRFPPHIILKITDLINEDIE</sequence>
<protein>
    <submittedName>
        <fullName evidence="2">Uncharacterized protein</fullName>
    </submittedName>
</protein>